<dbReference type="RefSeq" id="WP_322497291.1">
    <property type="nucleotide sequence ID" value="NZ_JARGYT010000004.1"/>
</dbReference>
<proteinExistence type="predicted"/>
<evidence type="ECO:0000313" key="2">
    <source>
        <dbReference type="EMBL" id="MDZ5761782.1"/>
    </source>
</evidence>
<dbReference type="Proteomes" id="UP001293791">
    <property type="component" value="Unassembled WGS sequence"/>
</dbReference>
<dbReference type="EMBL" id="JARGYT010000004">
    <property type="protein sequence ID" value="MDZ5761782.1"/>
    <property type="molecule type" value="Genomic_DNA"/>
</dbReference>
<organism evidence="2 3">
    <name type="scientific">Candidatus Cyrtobacter comes</name>
    <dbReference type="NCBI Taxonomy" id="675776"/>
    <lineage>
        <taxon>Bacteria</taxon>
        <taxon>Pseudomonadati</taxon>
        <taxon>Pseudomonadota</taxon>
        <taxon>Alphaproteobacteria</taxon>
        <taxon>Rickettsiales</taxon>
        <taxon>Candidatus Midichloriaceae</taxon>
        <taxon>Candidatus Cyrtobacter</taxon>
    </lineage>
</organism>
<evidence type="ECO:0000256" key="1">
    <source>
        <dbReference type="SAM" id="Coils"/>
    </source>
</evidence>
<sequence length="351" mass="39518">MELDNAIPRAVSLYRDSSIKSKFDIPEYENEFESTAAQIISNSIKSTNGQKVLVTDEDCRNAFCNVVKAKIAELDESNISEVRHGAGKSQQKVVAEKKEMRPIEEDKDNELFINDEQLAHELQMNYIIEDSRLQYREEREAVRKLKRAEADKKAELHKQYAEISKTGVYLIENSNTIVRVLNDSHYQYDKYFGTEYNNGTEHTELIDADGGYLRAGLNIFHTGFSLAYGFYSHSVVPIVSTAVYTIKGNTDFLKSDNPYIQCFMDASTAPIAQLVTFNPYGAAITAGLGSAKCVLPESLQPVIRVAQNVNDLANSANVVIQTVEGVKFIYTMYDNFFINDEQLSESPDIHI</sequence>
<keyword evidence="1" id="KW-0175">Coiled coil</keyword>
<name>A0ABU5L6V7_9RICK</name>
<protein>
    <submittedName>
        <fullName evidence="2">Uncharacterized protein</fullName>
    </submittedName>
</protein>
<reference evidence="2 3" key="1">
    <citation type="submission" date="2023-02" db="EMBL/GenBank/DDBJ databases">
        <title>Host association and intracellularity evolved multiple times independently in the Rickettsiales.</title>
        <authorList>
            <person name="Castelli M."/>
            <person name="Nardi T."/>
            <person name="Gammuto L."/>
            <person name="Bellinzona G."/>
            <person name="Sabaneyeva E."/>
            <person name="Potekhin A."/>
            <person name="Serra V."/>
            <person name="Petroni G."/>
            <person name="Sassera D."/>
        </authorList>
    </citation>
    <scope>NUCLEOTIDE SEQUENCE [LARGE SCALE GENOMIC DNA]</scope>
    <source>
        <strain evidence="2 3">BOD18</strain>
    </source>
</reference>
<accession>A0ABU5L6V7</accession>
<keyword evidence="3" id="KW-1185">Reference proteome</keyword>
<evidence type="ECO:0000313" key="3">
    <source>
        <dbReference type="Proteomes" id="UP001293791"/>
    </source>
</evidence>
<gene>
    <name evidence="2" type="ORF">Cyrtocomes_00140</name>
</gene>
<feature type="coiled-coil region" evidence="1">
    <location>
        <begin position="128"/>
        <end position="155"/>
    </location>
</feature>
<comment type="caution">
    <text evidence="2">The sequence shown here is derived from an EMBL/GenBank/DDBJ whole genome shotgun (WGS) entry which is preliminary data.</text>
</comment>